<keyword evidence="1" id="KW-0732">Signal</keyword>
<dbReference type="PROSITE" id="PS51677">
    <property type="entry name" value="NODB"/>
    <property type="match status" value="1"/>
</dbReference>
<gene>
    <name evidence="3" type="ORF">H8876_04300</name>
</gene>
<reference evidence="3" key="1">
    <citation type="submission" date="2020-08" db="EMBL/GenBank/DDBJ databases">
        <authorList>
            <person name="Liu C."/>
            <person name="Sun Q."/>
        </authorList>
    </citation>
    <scope>NUCLEOTIDE SEQUENCE</scope>
    <source>
        <strain evidence="3">BX16</strain>
    </source>
</reference>
<dbReference type="CDD" id="cd10918">
    <property type="entry name" value="CE4_NodB_like_5s_6s"/>
    <property type="match status" value="1"/>
</dbReference>
<feature type="domain" description="NodB homology" evidence="2">
    <location>
        <begin position="293"/>
        <end position="478"/>
    </location>
</feature>
<dbReference type="Pfam" id="PF01522">
    <property type="entry name" value="Polysacc_deac_1"/>
    <property type="match status" value="1"/>
</dbReference>
<dbReference type="InterPro" id="IPR011330">
    <property type="entry name" value="Glyco_hydro/deAcase_b/a-brl"/>
</dbReference>
<dbReference type="Proteomes" id="UP000644115">
    <property type="component" value="Unassembled WGS sequence"/>
</dbReference>
<dbReference type="SUPFAM" id="SSF51261">
    <property type="entry name" value="Duplicated hybrid motif"/>
    <property type="match status" value="1"/>
</dbReference>
<sequence length="478" mass="54875">RDSAYGAVLQGMLGEYQIRIPDEKTGKETWKKVYGLKAFSPIADGFYYEDFDDFGTSRSYGYSRRHLGHDLMTSVGSPVIAVESGTVEALGWNQYGGWRIGIRSFDNQRYYYYAHLRKDAPFASNLHVGATVTAGDVIGYTGQTGYSLRENTNNIDTPHLHLGMQLIFDEDAKDNPTQIWIDLYSITKLLSSHRSTVVRQNDGQYQRKYPFSEGNYYLNELQANTAITHENQIELPILMYHSMLKDPVKQSQYIVSPDLFEKDLQYIRKKGYTPVFMKEVIDYVNGTGFLPKKPIVLSFDDGYYNNYYYAFPLLKKYNMKAVISIVGKLSDDFSQTPDENPSYAHLTWDDILEMHLSGCWEIQNHSYNCHSFDHRNGVSQTTSESKESYAKFLSSDVWHLQNKIAYVTGVAPNTFTYPFGAFSENTDEVLREIGFQATLSCTEGISVIKRGDPDCLYRLKRHLRPPDKSPEEFFKFLK</sequence>
<feature type="non-terminal residue" evidence="3">
    <location>
        <position position="1"/>
    </location>
</feature>
<dbReference type="Gene3D" id="2.70.70.10">
    <property type="entry name" value="Glucose Permease (Domain IIA)"/>
    <property type="match status" value="1"/>
</dbReference>
<dbReference type="GO" id="GO:0005975">
    <property type="term" value="P:carbohydrate metabolic process"/>
    <property type="evidence" value="ECO:0007669"/>
    <property type="project" value="InterPro"/>
</dbReference>
<evidence type="ECO:0000256" key="1">
    <source>
        <dbReference type="ARBA" id="ARBA00022729"/>
    </source>
</evidence>
<dbReference type="InterPro" id="IPR002509">
    <property type="entry name" value="NODB_dom"/>
</dbReference>
<dbReference type="InterPro" id="IPR051398">
    <property type="entry name" value="Polysacch_Deacetylase"/>
</dbReference>
<dbReference type="PANTHER" id="PTHR34216">
    <property type="match status" value="1"/>
</dbReference>
<dbReference type="CDD" id="cd12797">
    <property type="entry name" value="M23_peptidase"/>
    <property type="match status" value="1"/>
</dbReference>
<dbReference type="PANTHER" id="PTHR34216:SF7">
    <property type="entry name" value="POLY-BETA-1,6-N-ACETYL-D-GLUCOSAMINE N-DEACETYLASE"/>
    <property type="match status" value="1"/>
</dbReference>
<accession>A0A923SML3</accession>
<organism evidence="3 4">
    <name type="scientific">Lentihominibacter faecis</name>
    <dbReference type="NCBI Taxonomy" id="2764712"/>
    <lineage>
        <taxon>Bacteria</taxon>
        <taxon>Bacillati</taxon>
        <taxon>Bacillota</taxon>
        <taxon>Clostridia</taxon>
        <taxon>Peptostreptococcales</taxon>
        <taxon>Anaerovoracaceae</taxon>
        <taxon>Lentihominibacter</taxon>
    </lineage>
</organism>
<comment type="caution">
    <text evidence="3">The sequence shown here is derived from an EMBL/GenBank/DDBJ whole genome shotgun (WGS) entry which is preliminary data.</text>
</comment>
<name>A0A923SML3_9FIRM</name>
<dbReference type="AlphaFoldDB" id="A0A923SML3"/>
<protein>
    <submittedName>
        <fullName evidence="3">Polysaccharide deacetylase family protein</fullName>
    </submittedName>
</protein>
<dbReference type="Pfam" id="PF01551">
    <property type="entry name" value="Peptidase_M23"/>
    <property type="match status" value="1"/>
</dbReference>
<dbReference type="Gene3D" id="3.20.20.370">
    <property type="entry name" value="Glycoside hydrolase/deacetylase"/>
    <property type="match status" value="1"/>
</dbReference>
<dbReference type="SUPFAM" id="SSF88713">
    <property type="entry name" value="Glycoside hydrolase/deacetylase"/>
    <property type="match status" value="1"/>
</dbReference>
<evidence type="ECO:0000313" key="3">
    <source>
        <dbReference type="EMBL" id="MBC5999216.1"/>
    </source>
</evidence>
<dbReference type="InterPro" id="IPR011055">
    <property type="entry name" value="Dup_hybrid_motif"/>
</dbReference>
<dbReference type="EMBL" id="JACRWC010000056">
    <property type="protein sequence ID" value="MBC5999216.1"/>
    <property type="molecule type" value="Genomic_DNA"/>
</dbReference>
<dbReference type="RefSeq" id="WP_417493249.1">
    <property type="nucleotide sequence ID" value="NZ_JACRWC010000056.1"/>
</dbReference>
<proteinExistence type="predicted"/>
<evidence type="ECO:0000259" key="2">
    <source>
        <dbReference type="PROSITE" id="PS51677"/>
    </source>
</evidence>
<dbReference type="GO" id="GO:0016810">
    <property type="term" value="F:hydrolase activity, acting on carbon-nitrogen (but not peptide) bonds"/>
    <property type="evidence" value="ECO:0007669"/>
    <property type="project" value="InterPro"/>
</dbReference>
<dbReference type="InterPro" id="IPR016047">
    <property type="entry name" value="M23ase_b-sheet_dom"/>
</dbReference>
<evidence type="ECO:0000313" key="4">
    <source>
        <dbReference type="Proteomes" id="UP000644115"/>
    </source>
</evidence>
<keyword evidence="4" id="KW-1185">Reference proteome</keyword>